<reference evidence="1 2" key="1">
    <citation type="submission" date="2019-08" db="EMBL/GenBank/DDBJ databases">
        <title>Whole genome of Aphis craccivora.</title>
        <authorList>
            <person name="Voronova N.V."/>
            <person name="Shulinski R.S."/>
            <person name="Bandarenka Y.V."/>
            <person name="Zhorov D.G."/>
            <person name="Warner D."/>
        </authorList>
    </citation>
    <scope>NUCLEOTIDE SEQUENCE [LARGE SCALE GENOMIC DNA]</scope>
    <source>
        <strain evidence="1">180601</strain>
        <tissue evidence="1">Whole Body</tissue>
    </source>
</reference>
<gene>
    <name evidence="1" type="ORF">FWK35_00025903</name>
</gene>
<evidence type="ECO:0000313" key="1">
    <source>
        <dbReference type="EMBL" id="KAF0748543.1"/>
    </source>
</evidence>
<dbReference type="AlphaFoldDB" id="A0A6G0Y3R2"/>
<keyword evidence="2" id="KW-1185">Reference proteome</keyword>
<protein>
    <submittedName>
        <fullName evidence="1">Uncharacterized protein</fullName>
    </submittedName>
</protein>
<dbReference type="Proteomes" id="UP000478052">
    <property type="component" value="Unassembled WGS sequence"/>
</dbReference>
<proteinExistence type="predicted"/>
<evidence type="ECO:0000313" key="2">
    <source>
        <dbReference type="Proteomes" id="UP000478052"/>
    </source>
</evidence>
<organism evidence="1 2">
    <name type="scientific">Aphis craccivora</name>
    <name type="common">Cowpea aphid</name>
    <dbReference type="NCBI Taxonomy" id="307492"/>
    <lineage>
        <taxon>Eukaryota</taxon>
        <taxon>Metazoa</taxon>
        <taxon>Ecdysozoa</taxon>
        <taxon>Arthropoda</taxon>
        <taxon>Hexapoda</taxon>
        <taxon>Insecta</taxon>
        <taxon>Pterygota</taxon>
        <taxon>Neoptera</taxon>
        <taxon>Paraneoptera</taxon>
        <taxon>Hemiptera</taxon>
        <taxon>Sternorrhyncha</taxon>
        <taxon>Aphidomorpha</taxon>
        <taxon>Aphidoidea</taxon>
        <taxon>Aphididae</taxon>
        <taxon>Aphidini</taxon>
        <taxon>Aphis</taxon>
        <taxon>Aphis</taxon>
    </lineage>
</organism>
<dbReference type="PANTHER" id="PTHR33053:SF9">
    <property type="entry name" value="AGAP000105-PA"/>
    <property type="match status" value="1"/>
</dbReference>
<dbReference type="InterPro" id="IPR030934">
    <property type="entry name" value="Intein_C"/>
</dbReference>
<comment type="caution">
    <text evidence="1">The sequence shown here is derived from an EMBL/GenBank/DDBJ whole genome shotgun (WGS) entry which is preliminary data.</text>
</comment>
<dbReference type="EMBL" id="VUJU01006436">
    <property type="protein sequence ID" value="KAF0748543.1"/>
    <property type="molecule type" value="Genomic_DNA"/>
</dbReference>
<name>A0A6G0Y3R2_APHCR</name>
<accession>A0A6G0Y3R2</accession>
<sequence length="542" mass="62019">MQSEGTLRRKIKKELDSIQMLNSNSDSNLEINEIADTNFYNCTPSISTDYLSQTVTLCSQNIPLSQKVVSSIDSKNETNELCNNLTDEVHHNDGLLQIFTETPSESTDNTSFKDDLCRWVIECNVPQTTPGHYYHFGLEEGIIRHASSYNLSEIKLMIGIDGLPIAKSSNSQLWPILAYIENITKIVFPVGIYHGYSKPKNSNVFLDDFISETKNLIANGIVLNNCTIKVSISGFICDSPAKAFILQLKGHSRFSSCTRCIQVGEYYKNRVCYPYCNFSLKRTHETYVKKIYEEHHIGDTLSRLIEIPGIDIVRMFPLDYMHLVALGVVKKLILLWLHTGPVQVRIPGRRINALSTSLLNIKSCIPSDFPRKTRVIQDFGRYKASELRFFILYIGPIVLKNIITEDSYTNFMALHVAIIILISPDYSCYLNYAKELLNYFVKSFEIIYSRQNISQNVHCLLHLTDDYEHFGPLDNCSAFPFENFMKELKSKIRKHEKPLEQLINRYKELYKLPVTLPNVSIVLPIMTKKHKNGPLVDNIKGI</sequence>
<dbReference type="PROSITE" id="PS50818">
    <property type="entry name" value="INTEIN_C_TER"/>
    <property type="match status" value="1"/>
</dbReference>
<dbReference type="PANTHER" id="PTHR33053">
    <property type="entry name" value="PROTEIN, PUTATIVE-RELATED"/>
    <property type="match status" value="1"/>
</dbReference>
<dbReference type="OrthoDB" id="10015795at2759"/>